<accession>A0A699GTU6</accession>
<sequence>MLRESTNFFEESVEKSWGKELSDESGLKFIPRFNSSFIELVQPYPDEFINAFVRISFGSTIKLVSFDESQVVNINGKFVCGFRNGDCEIESQSDNTVDSSHGFIIYGIEVFDGNEEVTKVIDVENWRIDNSRVLRWVVSLIEWNSSVSSMKSLIPRYGVYAWRMVGKCLGLHKRGEGTDAWSILPMPVPTGIVHVLAYLVSVGFDSTGAAFKL</sequence>
<proteinExistence type="predicted"/>
<evidence type="ECO:0000313" key="1">
    <source>
        <dbReference type="EMBL" id="GEV02195.1"/>
    </source>
</evidence>
<dbReference type="EMBL" id="BKCJ010012807">
    <property type="protein sequence ID" value="GEV02195.1"/>
    <property type="molecule type" value="Genomic_DNA"/>
</dbReference>
<gene>
    <name evidence="1" type="ORF">Tci_074172</name>
</gene>
<comment type="caution">
    <text evidence="1">The sequence shown here is derived from an EMBL/GenBank/DDBJ whole genome shotgun (WGS) entry which is preliminary data.</text>
</comment>
<organism evidence="1">
    <name type="scientific">Tanacetum cinerariifolium</name>
    <name type="common">Dalmatian daisy</name>
    <name type="synonym">Chrysanthemum cinerariifolium</name>
    <dbReference type="NCBI Taxonomy" id="118510"/>
    <lineage>
        <taxon>Eukaryota</taxon>
        <taxon>Viridiplantae</taxon>
        <taxon>Streptophyta</taxon>
        <taxon>Embryophyta</taxon>
        <taxon>Tracheophyta</taxon>
        <taxon>Spermatophyta</taxon>
        <taxon>Magnoliopsida</taxon>
        <taxon>eudicotyledons</taxon>
        <taxon>Gunneridae</taxon>
        <taxon>Pentapetalae</taxon>
        <taxon>asterids</taxon>
        <taxon>campanulids</taxon>
        <taxon>Asterales</taxon>
        <taxon>Asteraceae</taxon>
        <taxon>Asteroideae</taxon>
        <taxon>Anthemideae</taxon>
        <taxon>Anthemidinae</taxon>
        <taxon>Tanacetum</taxon>
    </lineage>
</organism>
<protein>
    <submittedName>
        <fullName evidence="1">Uncharacterized protein</fullName>
    </submittedName>
</protein>
<dbReference type="AlphaFoldDB" id="A0A699GTU6"/>
<name>A0A699GTU6_TANCI</name>
<reference evidence="1" key="1">
    <citation type="journal article" date="2019" name="Sci. Rep.">
        <title>Draft genome of Tanacetum cinerariifolium, the natural source of mosquito coil.</title>
        <authorList>
            <person name="Yamashiro T."/>
            <person name="Shiraishi A."/>
            <person name="Satake H."/>
            <person name="Nakayama K."/>
        </authorList>
    </citation>
    <scope>NUCLEOTIDE SEQUENCE</scope>
</reference>